<dbReference type="Pfam" id="PF00290">
    <property type="entry name" value="Trp_syntA"/>
    <property type="match status" value="1"/>
</dbReference>
<evidence type="ECO:0000256" key="4">
    <source>
        <dbReference type="ARBA" id="ARBA00022822"/>
    </source>
</evidence>
<protein>
    <recommendedName>
        <fullName evidence="2">tryptophan synthase</fullName>
        <ecNumber evidence="2">4.2.1.20</ecNumber>
    </recommendedName>
</protein>
<comment type="pathway">
    <text evidence="1">Amino-acid biosynthesis; L-tryptophan biosynthesis; L-tryptophan from chorismate: step 5/5.</text>
</comment>
<dbReference type="PROSITE" id="PS00167">
    <property type="entry name" value="TRP_SYNTHASE_ALPHA"/>
    <property type="match status" value="1"/>
</dbReference>
<dbReference type="EC" id="4.2.1.20" evidence="2"/>
<dbReference type="InterPro" id="IPR011060">
    <property type="entry name" value="RibuloseP-bd_barrel"/>
</dbReference>
<proteinExistence type="predicted"/>
<evidence type="ECO:0000256" key="3">
    <source>
        <dbReference type="ARBA" id="ARBA00022605"/>
    </source>
</evidence>
<dbReference type="SUPFAM" id="SSF51366">
    <property type="entry name" value="Ribulose-phoshate binding barrel"/>
    <property type="match status" value="1"/>
</dbReference>
<evidence type="ECO:0000256" key="6">
    <source>
        <dbReference type="ARBA" id="ARBA00023239"/>
    </source>
</evidence>
<dbReference type="InterPro" id="IPR002028">
    <property type="entry name" value="Trp_synthase_suA"/>
</dbReference>
<evidence type="ECO:0000256" key="5">
    <source>
        <dbReference type="ARBA" id="ARBA00023141"/>
    </source>
</evidence>
<feature type="non-terminal residue" evidence="8">
    <location>
        <position position="76"/>
    </location>
</feature>
<organism evidence="8">
    <name type="scientific">marine metagenome</name>
    <dbReference type="NCBI Taxonomy" id="408172"/>
    <lineage>
        <taxon>unclassified sequences</taxon>
        <taxon>metagenomes</taxon>
        <taxon>ecological metagenomes</taxon>
    </lineage>
</organism>
<evidence type="ECO:0000256" key="1">
    <source>
        <dbReference type="ARBA" id="ARBA00004733"/>
    </source>
</evidence>
<reference evidence="8" key="1">
    <citation type="submission" date="2018-05" db="EMBL/GenBank/DDBJ databases">
        <authorList>
            <person name="Lanie J.A."/>
            <person name="Ng W.-L."/>
            <person name="Kazmierczak K.M."/>
            <person name="Andrzejewski T.M."/>
            <person name="Davidsen T.M."/>
            <person name="Wayne K.J."/>
            <person name="Tettelin H."/>
            <person name="Glass J.I."/>
            <person name="Rusch D."/>
            <person name="Podicherti R."/>
            <person name="Tsui H.-C.T."/>
            <person name="Winkler M.E."/>
        </authorList>
    </citation>
    <scope>NUCLEOTIDE SEQUENCE</scope>
</reference>
<keyword evidence="3" id="KW-0028">Amino-acid biosynthesis</keyword>
<dbReference type="AlphaFoldDB" id="A0A382W7V8"/>
<dbReference type="Gene3D" id="3.20.20.70">
    <property type="entry name" value="Aldolase class I"/>
    <property type="match status" value="1"/>
</dbReference>
<sequence length="76" mass="8363">MQDYVTQRLAGERQILLMTHLIVGYPSLDANRAMLSIMAANDVDLIELQMPFTEPVADGPTFVRANQESLATGLKA</sequence>
<dbReference type="InterPro" id="IPR013785">
    <property type="entry name" value="Aldolase_TIM"/>
</dbReference>
<dbReference type="InterPro" id="IPR018204">
    <property type="entry name" value="Trp_synthase_alpha_AS"/>
</dbReference>
<dbReference type="GO" id="GO:0004834">
    <property type="term" value="F:tryptophan synthase activity"/>
    <property type="evidence" value="ECO:0007669"/>
    <property type="project" value="UniProtKB-EC"/>
</dbReference>
<evidence type="ECO:0000313" key="8">
    <source>
        <dbReference type="EMBL" id="SVD54956.1"/>
    </source>
</evidence>
<accession>A0A382W7V8</accession>
<gene>
    <name evidence="8" type="ORF">METZ01_LOCUS407810</name>
</gene>
<name>A0A382W7V8_9ZZZZ</name>
<dbReference type="EMBL" id="UINC01157781">
    <property type="protein sequence ID" value="SVD54956.1"/>
    <property type="molecule type" value="Genomic_DNA"/>
</dbReference>
<dbReference type="UniPathway" id="UPA00035">
    <property type="reaction ID" value="UER00044"/>
</dbReference>
<keyword evidence="4" id="KW-0822">Tryptophan biosynthesis</keyword>
<comment type="catalytic activity">
    <reaction evidence="7">
        <text>(1S,2R)-1-C-(indol-3-yl)glycerol 3-phosphate + L-serine = D-glyceraldehyde 3-phosphate + L-tryptophan + H2O</text>
        <dbReference type="Rhea" id="RHEA:10532"/>
        <dbReference type="ChEBI" id="CHEBI:15377"/>
        <dbReference type="ChEBI" id="CHEBI:33384"/>
        <dbReference type="ChEBI" id="CHEBI:57912"/>
        <dbReference type="ChEBI" id="CHEBI:58866"/>
        <dbReference type="ChEBI" id="CHEBI:59776"/>
        <dbReference type="EC" id="4.2.1.20"/>
    </reaction>
</comment>
<keyword evidence="6" id="KW-0456">Lyase</keyword>
<keyword evidence="5" id="KW-0057">Aromatic amino acid biosynthesis</keyword>
<evidence type="ECO:0000256" key="2">
    <source>
        <dbReference type="ARBA" id="ARBA00012043"/>
    </source>
</evidence>
<evidence type="ECO:0000256" key="7">
    <source>
        <dbReference type="ARBA" id="ARBA00049047"/>
    </source>
</evidence>